<sequence>MVCKMFMSLKFMKNKLLKWFYDNGHYISLTLLIVPISYFEIFIVLPTILELWSFSFICHLGCANFFIFNVIGNIIYGMYTYTTIKCMNLEGFNNKKEWTFCTVCECLRPPRSWHCNTCEICILKRDHHCRFLACCVGYFNHRYFMCLMFYSSMGLLYFLYLNIRYVSLFLTWNRMLILKLICPFGGLVLDYGSESWYAFLLVLNLLSGLTTGCLFNFHMGNLLNGKITSETRSESNDYDYDQGWKLNLIEVFGSRWYLTWISPFIHSKLPGNGVEWTVDQKIKIC</sequence>
<name>A0ACC2QZL7_9NEOP</name>
<dbReference type="EMBL" id="CM056786">
    <property type="protein sequence ID" value="KAJ8729376.1"/>
    <property type="molecule type" value="Genomic_DNA"/>
</dbReference>
<protein>
    <submittedName>
        <fullName evidence="1">Uncharacterized protein</fullName>
    </submittedName>
</protein>
<reference evidence="1" key="1">
    <citation type="submission" date="2023-03" db="EMBL/GenBank/DDBJ databases">
        <title>Chromosome-level genomes of two armyworms, Mythimna separata and Mythimna loreyi, provide insights into the biosynthesis and reception of sex pheromones.</title>
        <authorList>
            <person name="Zhao H."/>
        </authorList>
    </citation>
    <scope>NUCLEOTIDE SEQUENCE</scope>
    <source>
        <strain evidence="1">BeijingLab</strain>
    </source>
</reference>
<gene>
    <name evidence="1" type="ORF">PYW08_000957</name>
</gene>
<dbReference type="Proteomes" id="UP001231649">
    <property type="component" value="Chromosome 10"/>
</dbReference>
<keyword evidence="2" id="KW-1185">Reference proteome</keyword>
<evidence type="ECO:0000313" key="1">
    <source>
        <dbReference type="EMBL" id="KAJ8729376.1"/>
    </source>
</evidence>
<organism evidence="1 2">
    <name type="scientific">Mythimna loreyi</name>
    <dbReference type="NCBI Taxonomy" id="667449"/>
    <lineage>
        <taxon>Eukaryota</taxon>
        <taxon>Metazoa</taxon>
        <taxon>Ecdysozoa</taxon>
        <taxon>Arthropoda</taxon>
        <taxon>Hexapoda</taxon>
        <taxon>Insecta</taxon>
        <taxon>Pterygota</taxon>
        <taxon>Neoptera</taxon>
        <taxon>Endopterygota</taxon>
        <taxon>Lepidoptera</taxon>
        <taxon>Glossata</taxon>
        <taxon>Ditrysia</taxon>
        <taxon>Noctuoidea</taxon>
        <taxon>Noctuidae</taxon>
        <taxon>Noctuinae</taxon>
        <taxon>Hadenini</taxon>
        <taxon>Mythimna</taxon>
    </lineage>
</organism>
<accession>A0ACC2QZL7</accession>
<comment type="caution">
    <text evidence="1">The sequence shown here is derived from an EMBL/GenBank/DDBJ whole genome shotgun (WGS) entry which is preliminary data.</text>
</comment>
<evidence type="ECO:0000313" key="2">
    <source>
        <dbReference type="Proteomes" id="UP001231649"/>
    </source>
</evidence>
<proteinExistence type="predicted"/>